<proteinExistence type="predicted"/>
<organism evidence="2 3">
    <name type="scientific">Candidatus Woesebacteria bacterium GW2011_GWA2_33_28</name>
    <dbReference type="NCBI Taxonomy" id="1618561"/>
    <lineage>
        <taxon>Bacteria</taxon>
        <taxon>Candidatus Woeseibacteriota</taxon>
    </lineage>
</organism>
<feature type="transmembrane region" description="Helical" evidence="1">
    <location>
        <begin position="118"/>
        <end position="135"/>
    </location>
</feature>
<feature type="transmembrane region" description="Helical" evidence="1">
    <location>
        <begin position="359"/>
        <end position="379"/>
    </location>
</feature>
<name>A0A0F9ZTP6_9BACT</name>
<evidence type="ECO:0000313" key="2">
    <source>
        <dbReference type="EMBL" id="KKP47634.1"/>
    </source>
</evidence>
<keyword evidence="1" id="KW-0472">Membrane</keyword>
<feature type="transmembrane region" description="Helical" evidence="1">
    <location>
        <begin position="276"/>
        <end position="298"/>
    </location>
</feature>
<evidence type="ECO:0008006" key="4">
    <source>
        <dbReference type="Google" id="ProtNLM"/>
    </source>
</evidence>
<dbReference type="EMBL" id="LBOZ01000003">
    <property type="protein sequence ID" value="KKP47634.1"/>
    <property type="molecule type" value="Genomic_DNA"/>
</dbReference>
<evidence type="ECO:0000256" key="1">
    <source>
        <dbReference type="SAM" id="Phobius"/>
    </source>
</evidence>
<gene>
    <name evidence="2" type="ORF">UR38_C0003G0039</name>
</gene>
<evidence type="ECO:0000313" key="3">
    <source>
        <dbReference type="Proteomes" id="UP000033995"/>
    </source>
</evidence>
<feature type="transmembrane region" description="Helical" evidence="1">
    <location>
        <begin position="331"/>
        <end position="352"/>
    </location>
</feature>
<feature type="transmembrane region" description="Helical" evidence="1">
    <location>
        <begin position="203"/>
        <end position="224"/>
    </location>
</feature>
<keyword evidence="1" id="KW-0812">Transmembrane</keyword>
<sequence>MINHKSRLVIIITSIIILIIYFLSSAGNTAFNHFILLADAFLKGHLYIEGVYPWLEKVPIDINRWYVTNPPMPAIIALPFVLIFGKEFPQQIIAHIFGMGIVGMTMILSYKIKKDIKLAIWSGLLIGLGSIVWFLSSVGSVWYLGQVTSAFFLTWALVEIFGKSRPILLGILLGSVFLSRSHTALVFPFMIFMNWNKFKNIKILTKLILVFSIFAIFGFSYNYLRFGNPFDNGYSLIPDVNTSSWFSSGLWSPTYIPKNFNIFFLKLPVIRDTFPYIVPSLAGMSIILTTPAFIYAFFAAKKDLVTKLSWISILIILFIVASHGGTGFSQFGYRFAVDFYPFLMLLTIKGIVKQNGPRWHNWLLLLICIIVNTWGVLFINKFDWVGW</sequence>
<feature type="transmembrane region" description="Helical" evidence="1">
    <location>
        <begin position="7"/>
        <end position="24"/>
    </location>
</feature>
<protein>
    <recommendedName>
        <fullName evidence="4">Glycosyltransferase RgtA/B/C/D-like domain-containing protein</fullName>
    </recommendedName>
</protein>
<feature type="transmembrane region" description="Helical" evidence="1">
    <location>
        <begin position="167"/>
        <end position="191"/>
    </location>
</feature>
<dbReference type="Proteomes" id="UP000033995">
    <property type="component" value="Unassembled WGS sequence"/>
</dbReference>
<keyword evidence="1" id="KW-1133">Transmembrane helix</keyword>
<feature type="transmembrane region" description="Helical" evidence="1">
    <location>
        <begin position="92"/>
        <end position="112"/>
    </location>
</feature>
<accession>A0A0F9ZTP6</accession>
<feature type="transmembrane region" description="Helical" evidence="1">
    <location>
        <begin position="305"/>
        <end position="325"/>
    </location>
</feature>
<dbReference type="AlphaFoldDB" id="A0A0F9ZTP6"/>
<comment type="caution">
    <text evidence="2">The sequence shown here is derived from an EMBL/GenBank/DDBJ whole genome shotgun (WGS) entry which is preliminary data.</text>
</comment>
<reference evidence="2 3" key="1">
    <citation type="journal article" date="2015" name="Nature">
        <title>rRNA introns, odd ribosomes, and small enigmatic genomes across a large radiation of phyla.</title>
        <authorList>
            <person name="Brown C.T."/>
            <person name="Hug L.A."/>
            <person name="Thomas B.C."/>
            <person name="Sharon I."/>
            <person name="Castelle C.J."/>
            <person name="Singh A."/>
            <person name="Wilkins M.J."/>
            <person name="Williams K.H."/>
            <person name="Banfield J.F."/>
        </authorList>
    </citation>
    <scope>NUCLEOTIDE SEQUENCE [LARGE SCALE GENOMIC DNA]</scope>
</reference>